<dbReference type="Proteomes" id="UP000825009">
    <property type="component" value="Chromosome"/>
</dbReference>
<dbReference type="KEGG" id="gce:KYE46_14265"/>
<gene>
    <name evidence="2" type="ORF">KYE46_14265</name>
</gene>
<organism evidence="2 3">
    <name type="scientific">Gymnodinialimonas ceratoperidinii</name>
    <dbReference type="NCBI Taxonomy" id="2856823"/>
    <lineage>
        <taxon>Bacteria</taxon>
        <taxon>Pseudomonadati</taxon>
        <taxon>Pseudomonadota</taxon>
        <taxon>Alphaproteobacteria</taxon>
        <taxon>Rhodobacterales</taxon>
        <taxon>Paracoccaceae</taxon>
        <taxon>Gymnodinialimonas</taxon>
    </lineage>
</organism>
<dbReference type="EMBL" id="CP079194">
    <property type="protein sequence ID" value="QXT39078.1"/>
    <property type="molecule type" value="Genomic_DNA"/>
</dbReference>
<dbReference type="AlphaFoldDB" id="A0A8F6TW89"/>
<name>A0A8F6TW89_9RHOB</name>
<proteinExistence type="predicted"/>
<dbReference type="Pfam" id="PF09722">
    <property type="entry name" value="Xre_MbcA_ParS_C"/>
    <property type="match status" value="1"/>
</dbReference>
<protein>
    <submittedName>
        <fullName evidence="2">MbcA/ParS/Xre antitoxin family protein</fullName>
    </submittedName>
</protein>
<accession>A0A8F6TW89</accession>
<keyword evidence="3" id="KW-1185">Reference proteome</keyword>
<evidence type="ECO:0000259" key="1">
    <source>
        <dbReference type="Pfam" id="PF09722"/>
    </source>
</evidence>
<dbReference type="RefSeq" id="WP_219001407.1">
    <property type="nucleotide sequence ID" value="NZ_CP079194.1"/>
</dbReference>
<reference evidence="2 3" key="1">
    <citation type="submission" date="2021-07" db="EMBL/GenBank/DDBJ databases">
        <title>A novel Jannaschia species isolated from marine dinoflagellate Ceratoperidinium margalefii.</title>
        <authorList>
            <person name="Jiang Y."/>
            <person name="Li Z."/>
        </authorList>
    </citation>
    <scope>NUCLEOTIDE SEQUENCE [LARGE SCALE GENOMIC DNA]</scope>
    <source>
        <strain evidence="2 3">J12C1-MA-4</strain>
    </source>
</reference>
<dbReference type="InterPro" id="IPR024467">
    <property type="entry name" value="Xre/MbcA/ParS-like_toxin-bd"/>
</dbReference>
<sequence length="68" mass="7437">MSMRPALAACLVRVFRSLDAIVHGDGVSMMAWMASQNSHLHAVPKDEIKSAQGLVRVMNYLDATRAPL</sequence>
<evidence type="ECO:0000313" key="3">
    <source>
        <dbReference type="Proteomes" id="UP000825009"/>
    </source>
</evidence>
<evidence type="ECO:0000313" key="2">
    <source>
        <dbReference type="EMBL" id="QXT39078.1"/>
    </source>
</evidence>
<feature type="domain" description="Antitoxin Xre/MbcA/ParS-like toxin-binding" evidence="1">
    <location>
        <begin position="18"/>
        <end position="65"/>
    </location>
</feature>